<gene>
    <name evidence="2" type="ORF">E1202_17715</name>
</gene>
<name>A0A4R5BJU9_9PSEU</name>
<dbReference type="Gene3D" id="3.10.450.50">
    <property type="match status" value="1"/>
</dbReference>
<dbReference type="Proteomes" id="UP000294723">
    <property type="component" value="Unassembled WGS sequence"/>
</dbReference>
<dbReference type="PANTHER" id="PTHR38436:SF1">
    <property type="entry name" value="ESTER CYCLASE"/>
    <property type="match status" value="1"/>
</dbReference>
<feature type="region of interest" description="Disordered" evidence="1">
    <location>
        <begin position="33"/>
        <end position="58"/>
    </location>
</feature>
<organism evidence="2 3">
    <name type="scientific">Saccharopolyspora karakumensis</name>
    <dbReference type="NCBI Taxonomy" id="2530386"/>
    <lineage>
        <taxon>Bacteria</taxon>
        <taxon>Bacillati</taxon>
        <taxon>Actinomycetota</taxon>
        <taxon>Actinomycetes</taxon>
        <taxon>Pseudonocardiales</taxon>
        <taxon>Pseudonocardiaceae</taxon>
        <taxon>Saccharopolyspora</taxon>
    </lineage>
</organism>
<dbReference type="Pfam" id="PF07366">
    <property type="entry name" value="SnoaL"/>
    <property type="match status" value="1"/>
</dbReference>
<keyword evidence="3" id="KW-1185">Reference proteome</keyword>
<accession>A0A4R5BJU9</accession>
<dbReference type="SUPFAM" id="SSF54427">
    <property type="entry name" value="NTF2-like"/>
    <property type="match status" value="1"/>
</dbReference>
<evidence type="ECO:0000256" key="1">
    <source>
        <dbReference type="SAM" id="MobiDB-lite"/>
    </source>
</evidence>
<dbReference type="InterPro" id="IPR009959">
    <property type="entry name" value="Cyclase_SnoaL-like"/>
</dbReference>
<feature type="compositionally biased region" description="Low complexity" evidence="1">
    <location>
        <begin position="41"/>
        <end position="55"/>
    </location>
</feature>
<dbReference type="AlphaFoldDB" id="A0A4R5BJU9"/>
<reference evidence="2 3" key="1">
    <citation type="submission" date="2019-03" db="EMBL/GenBank/DDBJ databases">
        <title>Draft genome sequences of novel Actinobacteria.</title>
        <authorList>
            <person name="Sahin N."/>
            <person name="Ay H."/>
            <person name="Saygin H."/>
        </authorList>
    </citation>
    <scope>NUCLEOTIDE SEQUENCE [LARGE SCALE GENOMIC DNA]</scope>
    <source>
        <strain evidence="2 3">5K548</strain>
    </source>
</reference>
<evidence type="ECO:0000313" key="2">
    <source>
        <dbReference type="EMBL" id="TDD86921.1"/>
    </source>
</evidence>
<proteinExistence type="predicted"/>
<protein>
    <recommendedName>
        <fullName evidence="4">SnoaL-like polyketide cyclase</fullName>
    </recommendedName>
</protein>
<dbReference type="PANTHER" id="PTHR38436">
    <property type="entry name" value="POLYKETIDE CYCLASE SNOAL-LIKE DOMAIN"/>
    <property type="match status" value="1"/>
</dbReference>
<dbReference type="EMBL" id="SMLA01000026">
    <property type="protein sequence ID" value="TDD86921.1"/>
    <property type="molecule type" value="Genomic_DNA"/>
</dbReference>
<dbReference type="InterPro" id="IPR032710">
    <property type="entry name" value="NTF2-like_dom_sf"/>
</dbReference>
<sequence>MLSVIRHRLERLHPQTPSAGAVWEHSEPCGGTVPIPSIWQRRSGSQGESSKSGGRVSEGNKALVRRFVEDFQAGGRFETGEELLAHDFRNHTPAPRERSDRDGVMQIFTFLHAILPDLRVEIHDMIADGDRVVTRKTFLGKHPASRSRPGAERLIAIDVMDIVRVRNGQIVEHWNSVDRLAVMRRLGLSGIAWIVADQVAARLRRRLQKCR</sequence>
<comment type="caution">
    <text evidence="2">The sequence shown here is derived from an EMBL/GenBank/DDBJ whole genome shotgun (WGS) entry which is preliminary data.</text>
</comment>
<evidence type="ECO:0008006" key="4">
    <source>
        <dbReference type="Google" id="ProtNLM"/>
    </source>
</evidence>
<dbReference type="GO" id="GO:0030638">
    <property type="term" value="P:polyketide metabolic process"/>
    <property type="evidence" value="ECO:0007669"/>
    <property type="project" value="InterPro"/>
</dbReference>
<evidence type="ECO:0000313" key="3">
    <source>
        <dbReference type="Proteomes" id="UP000294723"/>
    </source>
</evidence>